<dbReference type="Pfam" id="PF01261">
    <property type="entry name" value="AP_endonuc_2"/>
    <property type="match status" value="1"/>
</dbReference>
<accession>A0A1C7IF36</accession>
<sequence length="277" mass="31913">MRLGLSSPLEHKSPWEWAGKMNRMGCTSVNFPVDHTCDEDLLEEYVKAAHEYGLTIAEVGAWCNPISPDAKVREAALIRCIEQLKLADKIGARCCVNVSGSRGERWDGPYKENLTQETWDLVVESIQQIIDAADPKKTYYTIEPMPWMYPMGPNEYVKLIHDVDRERFAVHMDVFNWITTPERYFYHEEFMEECFCKLGPYIRSCHLKDVVLLQEFTLQFRETACGRGTLNLEKYAELAGRTDPDMPLIIEHLDGDAAYLESLDYVKQRFGRAGITI</sequence>
<name>A0A1C7IF36_9FIRM</name>
<organism evidence="2 3">
    <name type="scientific">Blautia pseudococcoides</name>
    <dbReference type="NCBI Taxonomy" id="1796616"/>
    <lineage>
        <taxon>Bacteria</taxon>
        <taxon>Bacillati</taxon>
        <taxon>Bacillota</taxon>
        <taxon>Clostridia</taxon>
        <taxon>Lachnospirales</taxon>
        <taxon>Lachnospiraceae</taxon>
        <taxon>Blautia</taxon>
    </lineage>
</organism>
<dbReference type="RefSeq" id="WP_065543588.1">
    <property type="nucleotide sequence ID" value="NZ_CP015405.2"/>
</dbReference>
<dbReference type="InterPro" id="IPR050312">
    <property type="entry name" value="IolE/XylAMocC-like"/>
</dbReference>
<dbReference type="InterPro" id="IPR036237">
    <property type="entry name" value="Xyl_isomerase-like_sf"/>
</dbReference>
<dbReference type="AlphaFoldDB" id="A0A1C7IF36"/>
<keyword evidence="2" id="KW-0540">Nuclease</keyword>
<feature type="domain" description="Xylose isomerase-like TIM barrel" evidence="1">
    <location>
        <begin position="23"/>
        <end position="268"/>
    </location>
</feature>
<dbReference type="STRING" id="1796616.A4V09_17965"/>
<dbReference type="KEGG" id="byl:A4V09_17965"/>
<keyword evidence="2" id="KW-0378">Hydrolase</keyword>
<dbReference type="PANTHER" id="PTHR12110">
    <property type="entry name" value="HYDROXYPYRUVATE ISOMERASE"/>
    <property type="match status" value="1"/>
</dbReference>
<dbReference type="OrthoDB" id="128241at2"/>
<keyword evidence="3" id="KW-1185">Reference proteome</keyword>
<reference evidence="2" key="1">
    <citation type="submission" date="2017-04" db="EMBL/GenBank/DDBJ databases">
        <title>Complete Genome Sequences of Twelve Strains of a Stable Defined Moderately Diverse Mouse Microbiota 2 (sDMDMm2).</title>
        <authorList>
            <person name="Uchimura Y."/>
            <person name="Wyss M."/>
            <person name="Brugiroux S."/>
            <person name="Limenitakis J.P."/>
            <person name="Stecher B."/>
            <person name="McCoy K.D."/>
            <person name="Macpherson A.J."/>
        </authorList>
    </citation>
    <scope>NUCLEOTIDE SEQUENCE</scope>
    <source>
        <strain evidence="2">YL58</strain>
    </source>
</reference>
<proteinExistence type="predicted"/>
<evidence type="ECO:0000259" key="1">
    <source>
        <dbReference type="Pfam" id="PF01261"/>
    </source>
</evidence>
<dbReference type="Gene3D" id="3.20.20.150">
    <property type="entry name" value="Divalent-metal-dependent TIM barrel enzymes"/>
    <property type="match status" value="1"/>
</dbReference>
<evidence type="ECO:0000313" key="2">
    <source>
        <dbReference type="EMBL" id="ANU77463.1"/>
    </source>
</evidence>
<dbReference type="Proteomes" id="UP000092574">
    <property type="component" value="Chromosome"/>
</dbReference>
<dbReference type="SUPFAM" id="SSF51658">
    <property type="entry name" value="Xylose isomerase-like"/>
    <property type="match status" value="1"/>
</dbReference>
<protein>
    <submittedName>
        <fullName evidence="2">AP endonuclease</fullName>
    </submittedName>
</protein>
<keyword evidence="2" id="KW-0255">Endonuclease</keyword>
<dbReference type="GO" id="GO:0004519">
    <property type="term" value="F:endonuclease activity"/>
    <property type="evidence" value="ECO:0007669"/>
    <property type="project" value="UniProtKB-KW"/>
</dbReference>
<dbReference type="EMBL" id="CP015405">
    <property type="protein sequence ID" value="ANU77463.1"/>
    <property type="molecule type" value="Genomic_DNA"/>
</dbReference>
<dbReference type="InterPro" id="IPR013022">
    <property type="entry name" value="Xyl_isomerase-like_TIM-brl"/>
</dbReference>
<evidence type="ECO:0000313" key="3">
    <source>
        <dbReference type="Proteomes" id="UP000092574"/>
    </source>
</evidence>
<gene>
    <name evidence="2" type="ORF">A4V09_17965</name>
</gene>